<dbReference type="InterPro" id="IPR025388">
    <property type="entry name" value="Alginate_export_dom"/>
</dbReference>
<dbReference type="EMBL" id="AP014809">
    <property type="protein sequence ID" value="BAU88750.1"/>
    <property type="molecule type" value="Genomic_DNA"/>
</dbReference>
<dbReference type="Gene3D" id="2.40.160.100">
    <property type="match status" value="1"/>
</dbReference>
<reference evidence="3 4" key="1">
    <citation type="journal article" date="2016" name="Genome Announc.">
        <title>Complete Genome Sequence of Methylobacterium populi P-1M, Isolated from Pink-Pigmented Household Biofilm.</title>
        <authorList>
            <person name="Morohoshi T."/>
            <person name="Ikeda T."/>
        </authorList>
    </citation>
    <scope>NUCLEOTIDE SEQUENCE [LARGE SCALE GENOMIC DNA]</scope>
    <source>
        <strain evidence="3 4">P-1M</strain>
    </source>
</reference>
<dbReference type="InterPro" id="IPR053728">
    <property type="entry name" value="Alginate_Permeability_Chnl"/>
</dbReference>
<feature type="domain" description="Alginate export" evidence="2">
    <location>
        <begin position="71"/>
        <end position="452"/>
    </location>
</feature>
<dbReference type="AlphaFoldDB" id="A0A160PC86"/>
<keyword evidence="1" id="KW-0732">Signal</keyword>
<evidence type="ECO:0000259" key="2">
    <source>
        <dbReference type="Pfam" id="PF13372"/>
    </source>
</evidence>
<dbReference type="OrthoDB" id="311329at2"/>
<name>A0A160PC86_9HYPH</name>
<dbReference type="Proteomes" id="UP000218288">
    <property type="component" value="Chromosome"/>
</dbReference>
<gene>
    <name evidence="3" type="ORF">MPPM_0145</name>
</gene>
<dbReference type="Pfam" id="PF13372">
    <property type="entry name" value="Alginate_exp"/>
    <property type="match status" value="1"/>
</dbReference>
<sequence>MRASSLFVAAALATIPAAAEAQLSTSVARAPTLTIERYPEDWSYLANPARRTGGWTERFKYIPLSEDGSIYLSTGVEIRTRYEGYANVNWGSARNDSFVWQRVMPYADLHTGTLRIFVQPIFSAITGADRPPRPIDTTGADMLQGFVEAQMRASERLTLRLSAVRKLVSLGAGRLIDTRYGPNVPQAFEGIDATLTGESGQLTALTFRPVDAFSGDFDDRASRQRAVWGLYAMQWLSQERATGFDAYYLGLEDRNAVFDQGAGRATVHTYGTRFFGDTGAWFLNAEAVLQGGRFSGHPIAAWGVGGEIGRRFLDVPLQPALSLTADVISGDADRNDPKLGTFNPLFPRGKYFGALSPIGPRNLIHLRPTVTVSPLDDLAVSLTGAAYWRQSTGDGIYAIPGVLVRGGEGSDARFIGTQIELTTAWQATPELNLTVSASAFEPGTFIRETGPARTIGMIGAMANYRF</sequence>
<accession>A0A160PC86</accession>
<organism evidence="3 4">
    <name type="scientific">Methylorubrum populi</name>
    <dbReference type="NCBI Taxonomy" id="223967"/>
    <lineage>
        <taxon>Bacteria</taxon>
        <taxon>Pseudomonadati</taxon>
        <taxon>Pseudomonadota</taxon>
        <taxon>Alphaproteobacteria</taxon>
        <taxon>Hyphomicrobiales</taxon>
        <taxon>Methylobacteriaceae</taxon>
        <taxon>Methylorubrum</taxon>
    </lineage>
</organism>
<evidence type="ECO:0000256" key="1">
    <source>
        <dbReference type="SAM" id="SignalP"/>
    </source>
</evidence>
<evidence type="ECO:0000313" key="4">
    <source>
        <dbReference type="Proteomes" id="UP000218288"/>
    </source>
</evidence>
<evidence type="ECO:0000313" key="3">
    <source>
        <dbReference type="EMBL" id="BAU88750.1"/>
    </source>
</evidence>
<protein>
    <recommendedName>
        <fullName evidence="2">Alginate export domain-containing protein</fullName>
    </recommendedName>
</protein>
<feature type="signal peptide" evidence="1">
    <location>
        <begin position="1"/>
        <end position="21"/>
    </location>
</feature>
<feature type="chain" id="PRO_5007818682" description="Alginate export domain-containing protein" evidence="1">
    <location>
        <begin position="22"/>
        <end position="466"/>
    </location>
</feature>
<dbReference type="RefSeq" id="WP_096482960.1">
    <property type="nucleotide sequence ID" value="NZ_AP014809.1"/>
</dbReference>
<proteinExistence type="predicted"/>